<dbReference type="InParanoid" id="H1XV26"/>
<evidence type="ECO:0000313" key="1">
    <source>
        <dbReference type="EMBL" id="APF18897.1"/>
    </source>
</evidence>
<dbReference type="KEGG" id="caby:Cabys_2148"/>
<dbReference type="PaxDb" id="880073-Calab_3255"/>
<dbReference type="EMBL" id="CP018099">
    <property type="protein sequence ID" value="APF18897.1"/>
    <property type="molecule type" value="Genomic_DNA"/>
</dbReference>
<dbReference type="EMBL" id="CM001402">
    <property type="protein sequence ID" value="EHO42859.1"/>
    <property type="molecule type" value="Genomic_DNA"/>
</dbReference>
<dbReference type="RefSeq" id="WP_006930228.1">
    <property type="nucleotide sequence ID" value="NZ_CM001402.1"/>
</dbReference>
<organism evidence="2 3">
    <name type="scientific">Caldithrix abyssi DSM 13497</name>
    <dbReference type="NCBI Taxonomy" id="880073"/>
    <lineage>
        <taxon>Bacteria</taxon>
        <taxon>Pseudomonadati</taxon>
        <taxon>Calditrichota</taxon>
        <taxon>Calditrichia</taxon>
        <taxon>Calditrichales</taxon>
        <taxon>Calditrichaceae</taxon>
        <taxon>Caldithrix</taxon>
    </lineage>
</organism>
<name>H1XV26_CALAY</name>
<evidence type="ECO:0008006" key="5">
    <source>
        <dbReference type="Google" id="ProtNLM"/>
    </source>
</evidence>
<evidence type="ECO:0000313" key="2">
    <source>
        <dbReference type="EMBL" id="EHO42859.1"/>
    </source>
</evidence>
<dbReference type="HOGENOM" id="CLU_1222908_0_0_0"/>
<dbReference type="AlphaFoldDB" id="H1XV26"/>
<dbReference type="Proteomes" id="UP000004671">
    <property type="component" value="Chromosome"/>
</dbReference>
<dbReference type="OrthoDB" id="9793561at2"/>
<dbReference type="STRING" id="880073.Cabys_2148"/>
<evidence type="ECO:0000313" key="3">
    <source>
        <dbReference type="Proteomes" id="UP000004671"/>
    </source>
</evidence>
<gene>
    <name evidence="1" type="ORF">Cabys_2148</name>
    <name evidence="2" type="ORF">Calab_3255</name>
</gene>
<protein>
    <recommendedName>
        <fullName evidence="5">MetA-pathway of phenol degradation</fullName>
    </recommendedName>
</protein>
<evidence type="ECO:0000313" key="4">
    <source>
        <dbReference type="Proteomes" id="UP000183868"/>
    </source>
</evidence>
<accession>H1XV26</accession>
<dbReference type="Proteomes" id="UP000183868">
    <property type="component" value="Chromosome"/>
</dbReference>
<reference evidence="2 3" key="1">
    <citation type="submission" date="2011-09" db="EMBL/GenBank/DDBJ databases">
        <title>The permanent draft genome of Caldithrix abyssi DSM 13497.</title>
        <authorList>
            <consortium name="US DOE Joint Genome Institute (JGI-PGF)"/>
            <person name="Lucas S."/>
            <person name="Han J."/>
            <person name="Lapidus A."/>
            <person name="Bruce D."/>
            <person name="Goodwin L."/>
            <person name="Pitluck S."/>
            <person name="Peters L."/>
            <person name="Kyrpides N."/>
            <person name="Mavromatis K."/>
            <person name="Ivanova N."/>
            <person name="Mikhailova N."/>
            <person name="Chertkov O."/>
            <person name="Detter J.C."/>
            <person name="Tapia R."/>
            <person name="Han C."/>
            <person name="Land M."/>
            <person name="Hauser L."/>
            <person name="Markowitz V."/>
            <person name="Cheng J.-F."/>
            <person name="Hugenholtz P."/>
            <person name="Woyke T."/>
            <person name="Wu D."/>
            <person name="Spring S."/>
            <person name="Brambilla E."/>
            <person name="Klenk H.-P."/>
            <person name="Eisen J.A."/>
        </authorList>
    </citation>
    <scope>NUCLEOTIDE SEQUENCE [LARGE SCALE GENOMIC DNA]</scope>
    <source>
        <strain evidence="2 3">DSM 13497</strain>
    </source>
</reference>
<keyword evidence="3" id="KW-1185">Reference proteome</keyword>
<reference evidence="1 4" key="2">
    <citation type="submission" date="2016-11" db="EMBL/GenBank/DDBJ databases">
        <title>Genomic analysis of Caldithrix abyssi and proposal of a novel bacterial phylum Caldithrichaeota.</title>
        <authorList>
            <person name="Kublanov I."/>
            <person name="Sigalova O."/>
            <person name="Gavrilov S."/>
            <person name="Lebedinsky A."/>
            <person name="Ivanova N."/>
            <person name="Daum C."/>
            <person name="Reddy T."/>
            <person name="Klenk H.P."/>
            <person name="Goker M."/>
            <person name="Reva O."/>
            <person name="Miroshnichenko M."/>
            <person name="Kyprides N."/>
            <person name="Woyke T."/>
            <person name="Gelfand M."/>
        </authorList>
    </citation>
    <scope>NUCLEOTIDE SEQUENCE [LARGE SCALE GENOMIC DNA]</scope>
    <source>
        <strain evidence="1 4">LF13</strain>
    </source>
</reference>
<proteinExistence type="predicted"/>
<sequence length="226" mass="25751">MKYFIIQTFILLIILQSSLCTQVVSSFDFSGVTTYVWRGVKQFNGPALQGTATLIHKYVRAGLWVSSVNFDENKEIETDPFVALNIPVKKIEINTGVTFYSYDLFESFNDAADFEIEIFMDISCKILKLALFYVPPQASTKNNLNRSDYWLEASVEQRVSSLIFNMVYGYGTYSSKFLASPKKEAVANLVVGLKKNLTENYAVSWNFSKGFNGVEKVFWVGFHFYP</sequence>